<name>A0A822ZCM0_NELNU</name>
<evidence type="ECO:0000256" key="11">
    <source>
        <dbReference type="ARBA" id="ARBA00024615"/>
    </source>
</evidence>
<evidence type="ECO:0000256" key="10">
    <source>
        <dbReference type="ARBA" id="ARBA00024479"/>
    </source>
</evidence>
<comment type="catalytic activity">
    <reaction evidence="10">
        <text>a 1,2-diacyl-sn-glycero-3-phospho-L-serine(in) = a 1,2-diacyl-sn-glycero-3-phospho-L-serine(out)</text>
        <dbReference type="Rhea" id="RHEA:38663"/>
        <dbReference type="ChEBI" id="CHEBI:57262"/>
    </reaction>
</comment>
<evidence type="ECO:0000256" key="5">
    <source>
        <dbReference type="ARBA" id="ARBA00022448"/>
    </source>
</evidence>
<keyword evidence="8" id="KW-0445">Lipid transport</keyword>
<organism evidence="13 14">
    <name type="scientific">Nelumbo nucifera</name>
    <name type="common">Sacred lotus</name>
    <dbReference type="NCBI Taxonomy" id="4432"/>
    <lineage>
        <taxon>Eukaryota</taxon>
        <taxon>Viridiplantae</taxon>
        <taxon>Streptophyta</taxon>
        <taxon>Embryophyta</taxon>
        <taxon>Tracheophyta</taxon>
        <taxon>Spermatophyta</taxon>
        <taxon>Magnoliopsida</taxon>
        <taxon>Proteales</taxon>
        <taxon>Nelumbonaceae</taxon>
        <taxon>Nelumbo</taxon>
    </lineage>
</organism>
<comment type="subcellular location">
    <subcellularLocation>
        <location evidence="1">Endoplasmic reticulum membrane</location>
        <topology evidence="1">Peripheral membrane protein</topology>
    </subcellularLocation>
    <subcellularLocation>
        <location evidence="2">Preautophagosomal structure membrane</location>
        <topology evidence="2">Peripheral membrane protein</topology>
    </subcellularLocation>
</comment>
<dbReference type="PANTHER" id="PTHR13190">
    <property type="entry name" value="AUTOPHAGY-RELATED 2, ISOFORM A"/>
    <property type="match status" value="1"/>
</dbReference>
<evidence type="ECO:0000256" key="4">
    <source>
        <dbReference type="ARBA" id="ARBA00018070"/>
    </source>
</evidence>
<dbReference type="GO" id="GO:0005789">
    <property type="term" value="C:endoplasmic reticulum membrane"/>
    <property type="evidence" value="ECO:0007669"/>
    <property type="project" value="UniProtKB-SubCell"/>
</dbReference>
<dbReference type="GO" id="GO:0034045">
    <property type="term" value="C:phagophore assembly site membrane"/>
    <property type="evidence" value="ECO:0007669"/>
    <property type="project" value="UniProtKB-SubCell"/>
</dbReference>
<proteinExistence type="inferred from homology"/>
<keyword evidence="14" id="KW-1185">Reference proteome</keyword>
<feature type="region of interest" description="Disordered" evidence="12">
    <location>
        <begin position="1988"/>
        <end position="2010"/>
    </location>
</feature>
<keyword evidence="9" id="KW-0472">Membrane</keyword>
<gene>
    <name evidence="13" type="ORF">HUJ06_015562</name>
</gene>
<dbReference type="InterPro" id="IPR026849">
    <property type="entry name" value="ATG2"/>
</dbReference>
<evidence type="ECO:0000256" key="9">
    <source>
        <dbReference type="ARBA" id="ARBA00023136"/>
    </source>
</evidence>
<dbReference type="EMBL" id="DUZY01000005">
    <property type="protein sequence ID" value="DAD41239.1"/>
    <property type="molecule type" value="Genomic_DNA"/>
</dbReference>
<keyword evidence="6" id="KW-0256">Endoplasmic reticulum</keyword>
<evidence type="ECO:0000256" key="6">
    <source>
        <dbReference type="ARBA" id="ARBA00022824"/>
    </source>
</evidence>
<dbReference type="Pfam" id="PF13329">
    <property type="entry name" value="ATG2_CAD"/>
    <property type="match status" value="2"/>
</dbReference>
<evidence type="ECO:0000313" key="13">
    <source>
        <dbReference type="EMBL" id="DAD41239.1"/>
    </source>
</evidence>
<evidence type="ECO:0000256" key="3">
    <source>
        <dbReference type="ARBA" id="ARBA00009714"/>
    </source>
</evidence>
<dbReference type="GO" id="GO:0006869">
    <property type="term" value="P:lipid transport"/>
    <property type="evidence" value="ECO:0007669"/>
    <property type="project" value="UniProtKB-KW"/>
</dbReference>
<protein>
    <recommendedName>
        <fullName evidence="4">Autophagy-related protein 2</fullName>
    </recommendedName>
</protein>
<keyword evidence="7" id="KW-0072">Autophagy</keyword>
<comment type="catalytic activity">
    <reaction evidence="11">
        <text>a 1,2-diacyl-sn-glycero-3-phosphoethanolamine(in) = a 1,2-diacyl-sn-glycero-3-phosphoethanolamine(out)</text>
        <dbReference type="Rhea" id="RHEA:38895"/>
        <dbReference type="ChEBI" id="CHEBI:64612"/>
    </reaction>
</comment>
<feature type="compositionally biased region" description="Basic and acidic residues" evidence="12">
    <location>
        <begin position="1988"/>
        <end position="1998"/>
    </location>
</feature>
<sequence length="2010" mass="220554">MFPWNIAKSAEAMFSRWAIKNVCKFLLKKKLGQFILGDIDLNQLDVQLRAGTIQLSDLALNVDYINQKLDSAAVIVKEGSIGSLLVKIPWKGKSCQIDLDELELVLAPCVENNLQAGVKTSTGTSTSSQDVKQHTSHGLQKLEHEVANKVSASPSVDVHEGVKTIAKMVKWLLTSFHIKVKKLIVAFEPCLNKDESKSEYQKTLVLRITETECGTYVSEDANVSSGVESDSFLGMTRLTNFVKFHGAFIELLQTDDVDNQTQSPCACGKTFGQWYLGNCSSNSPIPVLTGGSGGFAGSLKLSIPWKNGSLDIRKVDADVSIDSLELIFQPSTIRWFICLWESLKNIDKDARIHMQHKATGLAYPSSASLYQSSTPCASMITSDIVTPKSESSSSGFYSLVSQETGTDALLPGSHLIPDWVPLSFNKNANDRDEVEHNFGASVDHFFECFDGMRSSQSALGNSGIWNWTCSVFSAITAASSLASGSLHIPSEQQHVETNLKATIAGVSVVLSLHDEYQKHSCNLMSDDATFVENIHYLNMKCLDLLLVLQICPRKKKFEAIVMHIELDDYFSSGNALTSGLLGYESGICKQILPIQHLQAEVQHALPSFPLLFQDSDPKKTTSGLNTLDFPSSRQGINFRTICKEDLVKVKFLKTSSVSHCQFTLNLTCSDDNLSGSTSFSLNLPPFIFWVNFHLLNMLLDLLKQVTSSFEIINNANKCFEADALNRKHDLSSHGNVKRQTYPYVTTLSPKRSLQGNIFLPNARVILCFPFEKNGDNGRYASWDQFIALDFSSPLNNEKVPDASSQSGYSSVASGSLHLNVGNLKIYLITSSCKDGLRSNCYTNHIKTFSSQKILSVNSRIGCLSCISMLWQEGPVTGPWIAKQAKSLATSQDLKRSRNKATGYEFASVTTVKDLEDINSRTHQEMILSSASFLHIRLFPVSINLDSSQYKGMHHLINQILDGLSYAPCETSVAPGYKDDKIEDVKSQTSLLVECNSVEILINLDKVEEVKCSIQKELPGSWHSIKLKVQRFELLSVSNIGGISGANFFWLGHGEGELWGSITGFPTRELLLISCSNSTMQRGDGEGANALSSGSAGTIIARLWDPQTFQGFTSITVRCCTLVAPGGRLDWLNAICYFFSLPSQENEQGKGSSENGSSCGSLLLLNFVDIALSYEPYMKNLVASSETMESGFNDSAKLMQDSGEKYVACLLAAASINLSNQTFANCMENDYKIRVQDLGLLLRALSGLEDASSSYTVEYLRHVGYVKVASEALVEAVLRTNCKNGHLWEVECSEFCINLSTCHDTTSGVICLVAQLQQLFAPDVEESIVHLQTRWNTVQQAHDGHCIVSNTAALSLHAQSSSLDSKCRSGTVGLMDDICENAFNVNENPRGTSWSSESQLNGFLDGCLFGEGCNMEISAPESFSRNFSFNGSMSGTRVESTQTSSPQKDCFPEFIEGYCLSEFCPSSELSTTNQPLHDDLKCEPWNGGHGYVGSGSGGWYQDTSLRIVEDHISQGSEQPGEKQVPGEHKHSSIHNTGSDSFCKAIGQVLLKNIEVRWHMYAGSDWNDQDNNNIQRIANKCGRDATIYLELALSGMSLQYDIFPDGEICVSKLSLSVKDLYLYDRSRDAPWKLVLGYYHSRDHPRESSAKAFKLELESVRPDPLTPLEEYRLRLAFLPILLHLHQGQLDFLVSFFGGKESKVDQSLSSHDLDGSSMVPVGNFGEHTIAEEALLPYFQKFDICPVLIRVDYSPCRVDLAALRGGKYVELVNLVPWKGIELQLKHVHAVGVYGWSSVCETIAGAWLEDISQTQVHKLLKGLPTVRSLFAVGSGAAKLVSLPVKNYRKDHRLLKGVQRGAIAFLRSISLEAVGLGVHLAAGAHDILLQTEYILASIPPSPPWSIRSRARTNVRSNQPKDAQQGIRQAYECLSDGLEKTASALVGTPMKTYQRGAGAASALATAVCAAPAAAIAPASAAARAVHCALLGVRNSLDPEHKKESMEKYLGPSQPQDHS</sequence>
<dbReference type="GO" id="GO:0006914">
    <property type="term" value="P:autophagy"/>
    <property type="evidence" value="ECO:0007669"/>
    <property type="project" value="UniProtKB-KW"/>
</dbReference>
<dbReference type="Proteomes" id="UP000607653">
    <property type="component" value="Unassembled WGS sequence"/>
</dbReference>
<evidence type="ECO:0000256" key="12">
    <source>
        <dbReference type="SAM" id="MobiDB-lite"/>
    </source>
</evidence>
<dbReference type="PANTHER" id="PTHR13190:SF1">
    <property type="entry name" value="AUTOPHAGY-RELATED 2, ISOFORM A"/>
    <property type="match status" value="1"/>
</dbReference>
<evidence type="ECO:0000256" key="2">
    <source>
        <dbReference type="ARBA" id="ARBA00004623"/>
    </source>
</evidence>
<reference evidence="13 14" key="1">
    <citation type="journal article" date="2020" name="Mol. Biol. Evol.">
        <title>Distinct Expression and Methylation Patterns for Genes with Different Fates following a Single Whole-Genome Duplication in Flowering Plants.</title>
        <authorList>
            <person name="Shi T."/>
            <person name="Rahmani R.S."/>
            <person name="Gugger P.F."/>
            <person name="Wang M."/>
            <person name="Li H."/>
            <person name="Zhang Y."/>
            <person name="Li Z."/>
            <person name="Wang Q."/>
            <person name="Van de Peer Y."/>
            <person name="Marchal K."/>
            <person name="Chen J."/>
        </authorList>
    </citation>
    <scope>NUCLEOTIDE SEQUENCE [LARGE SCALE GENOMIC DNA]</scope>
    <source>
        <tissue evidence="13">Leaf</tissue>
    </source>
</reference>
<evidence type="ECO:0000256" key="7">
    <source>
        <dbReference type="ARBA" id="ARBA00023006"/>
    </source>
</evidence>
<comment type="caution">
    <text evidence="13">The sequence shown here is derived from an EMBL/GenBank/DDBJ whole genome shotgun (WGS) entry which is preliminary data.</text>
</comment>
<accession>A0A822ZCM0</accession>
<evidence type="ECO:0000313" key="14">
    <source>
        <dbReference type="Proteomes" id="UP000607653"/>
    </source>
</evidence>
<evidence type="ECO:0000256" key="8">
    <source>
        <dbReference type="ARBA" id="ARBA00023055"/>
    </source>
</evidence>
<keyword evidence="5" id="KW-0813">Transport</keyword>
<comment type="similarity">
    <text evidence="3">Belongs to the ATG2 family.</text>
</comment>
<evidence type="ECO:0000256" key="1">
    <source>
        <dbReference type="ARBA" id="ARBA00004406"/>
    </source>
</evidence>